<dbReference type="PROSITE" id="PS00028">
    <property type="entry name" value="ZINC_FINGER_C2H2_1"/>
    <property type="match status" value="8"/>
</dbReference>
<comment type="subcellular location">
    <subcellularLocation>
        <location evidence="1">Nucleus</location>
    </subcellularLocation>
</comment>
<keyword evidence="3" id="KW-0479">Metal-binding</keyword>
<evidence type="ECO:0000256" key="6">
    <source>
        <dbReference type="ARBA" id="ARBA00022833"/>
    </source>
</evidence>
<name>A0A060XVK1_ONCMY</name>
<feature type="domain" description="C2H2-type" evidence="13">
    <location>
        <begin position="474"/>
        <end position="501"/>
    </location>
</feature>
<organism evidence="14 15">
    <name type="scientific">Oncorhynchus mykiss</name>
    <name type="common">Rainbow trout</name>
    <name type="synonym">Salmo gairdneri</name>
    <dbReference type="NCBI Taxonomy" id="8022"/>
    <lineage>
        <taxon>Eukaryota</taxon>
        <taxon>Metazoa</taxon>
        <taxon>Chordata</taxon>
        <taxon>Craniata</taxon>
        <taxon>Vertebrata</taxon>
        <taxon>Euteleostomi</taxon>
        <taxon>Actinopterygii</taxon>
        <taxon>Neopterygii</taxon>
        <taxon>Teleostei</taxon>
        <taxon>Protacanthopterygii</taxon>
        <taxon>Salmoniformes</taxon>
        <taxon>Salmonidae</taxon>
        <taxon>Salmoninae</taxon>
        <taxon>Oncorhynchus</taxon>
    </lineage>
</organism>
<protein>
    <recommendedName>
        <fullName evidence="13">C2H2-type domain-containing protein</fullName>
    </recommendedName>
</protein>
<reference evidence="14" key="2">
    <citation type="submission" date="2014-03" db="EMBL/GenBank/DDBJ databases">
        <authorList>
            <person name="Genoscope - CEA"/>
        </authorList>
    </citation>
    <scope>NUCLEOTIDE SEQUENCE</scope>
</reference>
<dbReference type="FunFam" id="3.30.160.60:FF:001506">
    <property type="entry name" value="Zinc finger protein"/>
    <property type="match status" value="1"/>
</dbReference>
<dbReference type="AlphaFoldDB" id="A0A060XVK1"/>
<dbReference type="GO" id="GO:0000977">
    <property type="term" value="F:RNA polymerase II transcription regulatory region sequence-specific DNA binding"/>
    <property type="evidence" value="ECO:0007669"/>
    <property type="project" value="TreeGrafter"/>
</dbReference>
<dbReference type="FunFam" id="3.30.160.60:FF:000912">
    <property type="entry name" value="Zinc finger protein 660"/>
    <property type="match status" value="1"/>
</dbReference>
<feature type="domain" description="C2H2-type" evidence="13">
    <location>
        <begin position="502"/>
        <end position="529"/>
    </location>
</feature>
<evidence type="ECO:0000256" key="7">
    <source>
        <dbReference type="ARBA" id="ARBA00023015"/>
    </source>
</evidence>
<keyword evidence="8" id="KW-0238">DNA-binding</keyword>
<keyword evidence="10" id="KW-0539">Nucleus</keyword>
<feature type="domain" description="C2H2-type" evidence="13">
    <location>
        <begin position="530"/>
        <end position="558"/>
    </location>
</feature>
<dbReference type="InterPro" id="IPR036236">
    <property type="entry name" value="Znf_C2H2_sf"/>
</dbReference>
<evidence type="ECO:0000256" key="9">
    <source>
        <dbReference type="ARBA" id="ARBA00023163"/>
    </source>
</evidence>
<dbReference type="GO" id="GO:0000981">
    <property type="term" value="F:DNA-binding transcription factor activity, RNA polymerase II-specific"/>
    <property type="evidence" value="ECO:0007669"/>
    <property type="project" value="TreeGrafter"/>
</dbReference>
<evidence type="ECO:0000256" key="2">
    <source>
        <dbReference type="ARBA" id="ARBA00006991"/>
    </source>
</evidence>
<evidence type="ECO:0000256" key="1">
    <source>
        <dbReference type="ARBA" id="ARBA00004123"/>
    </source>
</evidence>
<evidence type="ECO:0000313" key="14">
    <source>
        <dbReference type="EMBL" id="CDQ83556.1"/>
    </source>
</evidence>
<dbReference type="PANTHER" id="PTHR14196:SF12">
    <property type="entry name" value="ZINC FINGER PROTEIN 208-LIKE"/>
    <property type="match status" value="1"/>
</dbReference>
<dbReference type="Proteomes" id="UP000193380">
    <property type="component" value="Unassembled WGS sequence"/>
</dbReference>
<evidence type="ECO:0000256" key="4">
    <source>
        <dbReference type="ARBA" id="ARBA00022737"/>
    </source>
</evidence>
<feature type="domain" description="C2H2-type" evidence="13">
    <location>
        <begin position="390"/>
        <end position="417"/>
    </location>
</feature>
<feature type="domain" description="C2H2-type" evidence="13">
    <location>
        <begin position="334"/>
        <end position="362"/>
    </location>
</feature>
<dbReference type="EMBL" id="FR906205">
    <property type="protein sequence ID" value="CDQ83556.1"/>
    <property type="molecule type" value="Genomic_DNA"/>
</dbReference>
<feature type="domain" description="C2H2-type" evidence="13">
    <location>
        <begin position="418"/>
        <end position="445"/>
    </location>
</feature>
<dbReference type="PANTHER" id="PTHR14196">
    <property type="entry name" value="ODD-SKIPPED - RELATED"/>
    <property type="match status" value="1"/>
</dbReference>
<dbReference type="InterPro" id="IPR013087">
    <property type="entry name" value="Znf_C2H2_type"/>
</dbReference>
<gene>
    <name evidence="14" type="ORF">GSONMT00059672001</name>
</gene>
<feature type="domain" description="C2H2-type" evidence="13">
    <location>
        <begin position="446"/>
        <end position="473"/>
    </location>
</feature>
<evidence type="ECO:0000313" key="15">
    <source>
        <dbReference type="Proteomes" id="UP000193380"/>
    </source>
</evidence>
<keyword evidence="9" id="KW-0804">Transcription</keyword>
<feature type="compositionally biased region" description="Polar residues" evidence="12">
    <location>
        <begin position="221"/>
        <end position="234"/>
    </location>
</feature>
<evidence type="ECO:0000256" key="3">
    <source>
        <dbReference type="ARBA" id="ARBA00022723"/>
    </source>
</evidence>
<dbReference type="InterPro" id="IPR050717">
    <property type="entry name" value="C2H2-ZF_Transcription_Reg"/>
</dbReference>
<dbReference type="FunFam" id="3.30.160.60:FF:000873">
    <property type="entry name" value="Zinc finger protein 841"/>
    <property type="match status" value="1"/>
</dbReference>
<dbReference type="PaxDb" id="8022-A0A060XVK1"/>
<keyword evidence="5 11" id="KW-0863">Zinc-finger</keyword>
<evidence type="ECO:0000256" key="10">
    <source>
        <dbReference type="ARBA" id="ARBA00023242"/>
    </source>
</evidence>
<dbReference type="Gene3D" id="3.30.160.60">
    <property type="entry name" value="Classic Zinc Finger"/>
    <property type="match status" value="7"/>
</dbReference>
<dbReference type="FunFam" id="3.30.160.60:FF:000145">
    <property type="entry name" value="Zinc finger protein 574"/>
    <property type="match status" value="1"/>
</dbReference>
<dbReference type="GO" id="GO:0008270">
    <property type="term" value="F:zinc ion binding"/>
    <property type="evidence" value="ECO:0007669"/>
    <property type="project" value="UniProtKB-KW"/>
</dbReference>
<dbReference type="FunFam" id="3.30.160.60:FF:002343">
    <property type="entry name" value="Zinc finger protein 33A"/>
    <property type="match status" value="1"/>
</dbReference>
<sequence length="558" mass="63774">MMIRTFALCPPTESNQRKFKTSHRKCFFPPFFFLPEVVIGKAKTSSNDVARCGTRPTSTNGCFVHNNNTNLSTFIPLKMSKLQFLNAYVTERLTAAALEISVAIETTVVELHQEISRSTEENVRLRRLLDLVFNRQIKSHRDTHQLTLPISEEEVPPEQQHCEQEWGPSLIQEDPVPTQIKEEQEELRTNQEEDQLQGLGEADLIKFIFTSPCVESDYDQENPSQPSHLHQTQTVEDRERDSLLTYTTDEIKLEPDGENYRVSEPASDSQPLFAVNPDCSAVPCENMKSDDEVESGGQLLGSKTLKSKRKQIENGEKGTATMLPHLTSSSVTTHYCKVCRKTFLSNGFLIYHVRKTHTEHKECKCGVCGKYLCSTESMTGHLQTHTEENISCHVCGKCFSKNGDLKTHIRSHTGEKPYQCTQCSKCYTQKVHLKNHMRTHTGEKPFRCKECGKYFTQKNTLSNHMMIHRGEKPYQCKTCGKSFTESGTLSRHMRVHTGEKPHQCQECGKCFTERGNLTKHIKIHRGEKSYCCSYCSRCFTDEANCKRHMRTVHNNDNI</sequence>
<dbReference type="SUPFAM" id="SSF57667">
    <property type="entry name" value="beta-beta-alpha zinc fingers"/>
    <property type="match status" value="5"/>
</dbReference>
<evidence type="ECO:0000256" key="5">
    <source>
        <dbReference type="ARBA" id="ARBA00022771"/>
    </source>
</evidence>
<dbReference type="GO" id="GO:0005634">
    <property type="term" value="C:nucleus"/>
    <property type="evidence" value="ECO:0007669"/>
    <property type="project" value="UniProtKB-SubCell"/>
</dbReference>
<proteinExistence type="inferred from homology"/>
<accession>A0A060XVK1</accession>
<evidence type="ECO:0000256" key="11">
    <source>
        <dbReference type="PROSITE-ProRule" id="PRU00042"/>
    </source>
</evidence>
<dbReference type="STRING" id="8022.A0A060XVK1"/>
<keyword evidence="7" id="KW-0805">Transcription regulation</keyword>
<dbReference type="SMART" id="SM00355">
    <property type="entry name" value="ZnF_C2H2"/>
    <property type="match status" value="8"/>
</dbReference>
<feature type="region of interest" description="Disordered" evidence="12">
    <location>
        <begin position="216"/>
        <end position="241"/>
    </location>
</feature>
<dbReference type="Pfam" id="PF00096">
    <property type="entry name" value="zf-C2H2"/>
    <property type="match status" value="5"/>
</dbReference>
<feature type="domain" description="C2H2-type" evidence="13">
    <location>
        <begin position="363"/>
        <end position="390"/>
    </location>
</feature>
<evidence type="ECO:0000256" key="8">
    <source>
        <dbReference type="ARBA" id="ARBA00023125"/>
    </source>
</evidence>
<keyword evidence="4" id="KW-0677">Repeat</keyword>
<evidence type="ECO:0000259" key="13">
    <source>
        <dbReference type="PROSITE" id="PS50157"/>
    </source>
</evidence>
<dbReference type="PROSITE" id="PS50157">
    <property type="entry name" value="ZINC_FINGER_C2H2_2"/>
    <property type="match status" value="8"/>
</dbReference>
<keyword evidence="6" id="KW-0862">Zinc</keyword>
<evidence type="ECO:0000256" key="12">
    <source>
        <dbReference type="SAM" id="MobiDB-lite"/>
    </source>
</evidence>
<reference evidence="14" key="1">
    <citation type="journal article" date="2014" name="Nat. Commun.">
        <title>The rainbow trout genome provides novel insights into evolution after whole-genome duplication in vertebrates.</title>
        <authorList>
            <person name="Berthelot C."/>
            <person name="Brunet F."/>
            <person name="Chalopin D."/>
            <person name="Juanchich A."/>
            <person name="Bernard M."/>
            <person name="Noel B."/>
            <person name="Bento P."/>
            <person name="Da Silva C."/>
            <person name="Labadie K."/>
            <person name="Alberti A."/>
            <person name="Aury J.M."/>
            <person name="Louis A."/>
            <person name="Dehais P."/>
            <person name="Bardou P."/>
            <person name="Montfort J."/>
            <person name="Klopp C."/>
            <person name="Cabau C."/>
            <person name="Gaspin C."/>
            <person name="Thorgaard G.H."/>
            <person name="Boussaha M."/>
            <person name="Quillet E."/>
            <person name="Guyomard R."/>
            <person name="Galiana D."/>
            <person name="Bobe J."/>
            <person name="Volff J.N."/>
            <person name="Genet C."/>
            <person name="Wincker P."/>
            <person name="Jaillon O."/>
            <person name="Roest Crollius H."/>
            <person name="Guiguen Y."/>
        </authorList>
    </citation>
    <scope>NUCLEOTIDE SEQUENCE [LARGE SCALE GENOMIC DNA]</scope>
</reference>
<comment type="similarity">
    <text evidence="2">Belongs to the krueppel C2H2-type zinc-finger protein family.</text>
</comment>